<evidence type="ECO:0000313" key="1">
    <source>
        <dbReference type="EMBL" id="KAF0744486.1"/>
    </source>
</evidence>
<accession>A0A6G0XVC7</accession>
<dbReference type="EMBL" id="VJMJ01000009">
    <property type="protein sequence ID" value="KAF0744486.1"/>
    <property type="molecule type" value="Genomic_DNA"/>
</dbReference>
<sequence length="463" mass="52624">MNTTPTVASVVHSSIFNSAWIKIQKTLMDHMNDFVSSYSENPTASQVLFKLCGPAFTSTYYPTANLNAYILEEPYMTAETRRDLEAQLFVAIVQFLDSKLVDLLHSDPEVLRLLAHMRQDFKRSCNSSTPDNAAMQLIHLLHGAFFRCPTVELPPNPPATSPAFAPTILWNQTYLEYYTDRFLNDQANTDEDTLFQSLRGRSVPLPLRQLLWFRRLHRPDALADHSWRLKANQTLLGTNQPWLSPVSTLIFRLVRESLADRFPHAADVGPRLCDLLNVWFVLTKLQSAHFVSLAIPLVRLFPNFDSKSIELASCLLVFLQTYHVAGMSRSEVAAASQRVWRSVGERFPSVFRHIEEVLAQSRLDMPLKPADLFSSWLQVALVGYIRPAAADFIWDQCMLSPVGWKAELDNFCVDIVGLLIPRLMSASSVEELQTIVDSEPRKLLTRDVRRAMSERCQIKQTPT</sequence>
<name>A0A6G0XVC7_9STRA</name>
<evidence type="ECO:0000313" key="2">
    <source>
        <dbReference type="Proteomes" id="UP000481153"/>
    </source>
</evidence>
<dbReference type="AlphaFoldDB" id="A0A6G0XVC7"/>
<comment type="caution">
    <text evidence="1">The sequence shown here is derived from an EMBL/GenBank/DDBJ whole genome shotgun (WGS) entry which is preliminary data.</text>
</comment>
<proteinExistence type="predicted"/>
<protein>
    <recommendedName>
        <fullName evidence="3">Rab-GAP TBC domain-containing protein</fullName>
    </recommendedName>
</protein>
<dbReference type="Proteomes" id="UP000481153">
    <property type="component" value="Unassembled WGS sequence"/>
</dbReference>
<reference evidence="1 2" key="1">
    <citation type="submission" date="2019-07" db="EMBL/GenBank/DDBJ databases">
        <title>Genomics analysis of Aphanomyces spp. identifies a new class of oomycete effector associated with host adaptation.</title>
        <authorList>
            <person name="Gaulin E."/>
        </authorList>
    </citation>
    <scope>NUCLEOTIDE SEQUENCE [LARGE SCALE GENOMIC DNA]</scope>
    <source>
        <strain evidence="1 2">ATCC 201684</strain>
    </source>
</reference>
<organism evidence="1 2">
    <name type="scientific">Aphanomyces euteiches</name>
    <dbReference type="NCBI Taxonomy" id="100861"/>
    <lineage>
        <taxon>Eukaryota</taxon>
        <taxon>Sar</taxon>
        <taxon>Stramenopiles</taxon>
        <taxon>Oomycota</taxon>
        <taxon>Saprolegniomycetes</taxon>
        <taxon>Saprolegniales</taxon>
        <taxon>Verrucalvaceae</taxon>
        <taxon>Aphanomyces</taxon>
    </lineage>
</organism>
<keyword evidence="2" id="KW-1185">Reference proteome</keyword>
<gene>
    <name evidence="1" type="ORF">Ae201684_000962</name>
</gene>
<dbReference type="VEuPathDB" id="FungiDB:AeMF1_010430"/>
<evidence type="ECO:0008006" key="3">
    <source>
        <dbReference type="Google" id="ProtNLM"/>
    </source>
</evidence>